<protein>
    <submittedName>
        <fullName evidence="2">3965_t:CDS:1</fullName>
    </submittedName>
</protein>
<dbReference type="EMBL" id="CAJVPL010000902">
    <property type="protein sequence ID" value="CAG8539072.1"/>
    <property type="molecule type" value="Genomic_DNA"/>
</dbReference>
<keyword evidence="3" id="KW-1185">Reference proteome</keyword>
<feature type="compositionally biased region" description="Polar residues" evidence="1">
    <location>
        <begin position="29"/>
        <end position="49"/>
    </location>
</feature>
<evidence type="ECO:0000313" key="2">
    <source>
        <dbReference type="EMBL" id="CAG8539072.1"/>
    </source>
</evidence>
<organism evidence="2 3">
    <name type="scientific">Ambispora gerdemannii</name>
    <dbReference type="NCBI Taxonomy" id="144530"/>
    <lineage>
        <taxon>Eukaryota</taxon>
        <taxon>Fungi</taxon>
        <taxon>Fungi incertae sedis</taxon>
        <taxon>Mucoromycota</taxon>
        <taxon>Glomeromycotina</taxon>
        <taxon>Glomeromycetes</taxon>
        <taxon>Archaeosporales</taxon>
        <taxon>Ambisporaceae</taxon>
        <taxon>Ambispora</taxon>
    </lineage>
</organism>
<gene>
    <name evidence="2" type="ORF">AGERDE_LOCUS6092</name>
</gene>
<evidence type="ECO:0000313" key="3">
    <source>
        <dbReference type="Proteomes" id="UP000789831"/>
    </source>
</evidence>
<dbReference type="PANTHER" id="PTHR35519:SF2">
    <property type="entry name" value="PH DOMAIN PROTEIN"/>
    <property type="match status" value="1"/>
</dbReference>
<proteinExistence type="predicted"/>
<dbReference type="Proteomes" id="UP000789831">
    <property type="component" value="Unassembled WGS sequence"/>
</dbReference>
<name>A0A9N9FJR6_9GLOM</name>
<sequence length="213" mass="23734">MATIPQKIATTALKSVISKTIKSHHHNNSDVSQTELANSRPNNTTSVPNAINKGRKKNKYNLPPGLTKQEAKILKSVRRRARFYDENFCSCGCFSIGLDPLLGLLPVIGDFMGTFLSLMLVKTARQADLPTIIVSKMMVNVCIDFMMGLIPLLGDLADYVYKCNTRNADILHEYLEDRAKNRSLVLEEGSVEILERLPQIPEEGTSNNGKIER</sequence>
<accession>A0A9N9FJR6</accession>
<dbReference type="PANTHER" id="PTHR35519">
    <property type="entry name" value="MEMBRANE PROTEINS"/>
    <property type="match status" value="1"/>
</dbReference>
<evidence type="ECO:0000256" key="1">
    <source>
        <dbReference type="SAM" id="MobiDB-lite"/>
    </source>
</evidence>
<feature type="region of interest" description="Disordered" evidence="1">
    <location>
        <begin position="23"/>
        <end position="62"/>
    </location>
</feature>
<reference evidence="2" key="1">
    <citation type="submission" date="2021-06" db="EMBL/GenBank/DDBJ databases">
        <authorList>
            <person name="Kallberg Y."/>
            <person name="Tangrot J."/>
            <person name="Rosling A."/>
        </authorList>
    </citation>
    <scope>NUCLEOTIDE SEQUENCE</scope>
    <source>
        <strain evidence="2">MT106</strain>
    </source>
</reference>
<dbReference type="Pfam" id="PF13430">
    <property type="entry name" value="DUF4112"/>
    <property type="match status" value="1"/>
</dbReference>
<dbReference type="OrthoDB" id="2103474at2759"/>
<dbReference type="AlphaFoldDB" id="A0A9N9FJR6"/>
<dbReference type="InterPro" id="IPR025187">
    <property type="entry name" value="DUF4112"/>
</dbReference>
<comment type="caution">
    <text evidence="2">The sequence shown here is derived from an EMBL/GenBank/DDBJ whole genome shotgun (WGS) entry which is preliminary data.</text>
</comment>